<reference evidence="3" key="1">
    <citation type="journal article" date="2016" name="Nat. Genet.">
        <title>The genome sequences of Arachis duranensis and Arachis ipaensis, the diploid ancestors of cultivated peanut.</title>
        <authorList>
            <person name="Bertioli D.J."/>
            <person name="Cannon S.B."/>
            <person name="Froenicke L."/>
            <person name="Huang G."/>
            <person name="Farmer A.D."/>
            <person name="Cannon E.K."/>
            <person name="Liu X."/>
            <person name="Gao D."/>
            <person name="Clevenger J."/>
            <person name="Dash S."/>
            <person name="Ren L."/>
            <person name="Moretzsohn M.C."/>
            <person name="Shirasawa K."/>
            <person name="Huang W."/>
            <person name="Vidigal B."/>
            <person name="Abernathy B."/>
            <person name="Chu Y."/>
            <person name="Niederhuth C.E."/>
            <person name="Umale P."/>
            <person name="Araujo A.C."/>
            <person name="Kozik A."/>
            <person name="Kim K.D."/>
            <person name="Burow M.D."/>
            <person name="Varshney R.K."/>
            <person name="Wang X."/>
            <person name="Zhang X."/>
            <person name="Barkley N."/>
            <person name="Guimaraes P.M."/>
            <person name="Isobe S."/>
            <person name="Guo B."/>
            <person name="Liao B."/>
            <person name="Stalker H.T."/>
            <person name="Schmitz R.J."/>
            <person name="Scheffler B.E."/>
            <person name="Leal-Bertioli S.C."/>
            <person name="Xun X."/>
            <person name="Jackson S.A."/>
            <person name="Michelmore R."/>
            <person name="Ozias-Akins P."/>
        </authorList>
    </citation>
    <scope>NUCLEOTIDE SEQUENCE [LARGE SCALE GENOMIC DNA]</scope>
    <source>
        <strain evidence="3">cv. V14167</strain>
    </source>
</reference>
<dbReference type="AlphaFoldDB" id="A0A6P4DXL5"/>
<evidence type="ECO:0000259" key="2">
    <source>
        <dbReference type="Pfam" id="PF03732"/>
    </source>
</evidence>
<accession>A0A6P4DXL5</accession>
<gene>
    <name evidence="4" type="primary">LOC107494211</name>
</gene>
<protein>
    <submittedName>
        <fullName evidence="4">Uncharacterized protein LOC107494211</fullName>
    </submittedName>
</protein>
<feature type="compositionally biased region" description="Low complexity" evidence="1">
    <location>
        <begin position="237"/>
        <end position="253"/>
    </location>
</feature>
<keyword evidence="3" id="KW-1185">Reference proteome</keyword>
<organism evidence="3 4">
    <name type="scientific">Arachis duranensis</name>
    <name type="common">Wild peanut</name>
    <dbReference type="NCBI Taxonomy" id="130453"/>
    <lineage>
        <taxon>Eukaryota</taxon>
        <taxon>Viridiplantae</taxon>
        <taxon>Streptophyta</taxon>
        <taxon>Embryophyta</taxon>
        <taxon>Tracheophyta</taxon>
        <taxon>Spermatophyta</taxon>
        <taxon>Magnoliopsida</taxon>
        <taxon>eudicotyledons</taxon>
        <taxon>Gunneridae</taxon>
        <taxon>Pentapetalae</taxon>
        <taxon>rosids</taxon>
        <taxon>fabids</taxon>
        <taxon>Fabales</taxon>
        <taxon>Fabaceae</taxon>
        <taxon>Papilionoideae</taxon>
        <taxon>50 kb inversion clade</taxon>
        <taxon>dalbergioids sensu lato</taxon>
        <taxon>Dalbergieae</taxon>
        <taxon>Pterocarpus clade</taxon>
        <taxon>Arachis</taxon>
    </lineage>
</organism>
<evidence type="ECO:0000313" key="4">
    <source>
        <dbReference type="RefSeq" id="XP_015970753.1"/>
    </source>
</evidence>
<dbReference type="KEGG" id="adu:107494211"/>
<feature type="domain" description="Retrotransposon gag" evidence="2">
    <location>
        <begin position="89"/>
        <end position="146"/>
    </location>
</feature>
<evidence type="ECO:0000313" key="3">
    <source>
        <dbReference type="Proteomes" id="UP000515211"/>
    </source>
</evidence>
<proteinExistence type="predicted"/>
<sequence>MAPRWHLVDAVGAVEEDILAIAEALGHQINNNGNGKNGAQGPMTLATFLKVNPPKFKETTNPTEADTWFQAMERALQAQLVPEEQCVEFATYLLTGEASHWWQGAQCLLQQDDDPITWDAFQVEFYKKYFLNSARTAKKLELLQLRFFCMCQGAPGDFEEWKCIKYERGLQSDILSSVGPMEIKIFLELVNKSRVAEEYVKKAAAEKRSLRGPFPHNRWKSFAPRGPPFKRGVFVPNQNQGQNNSRRLNNNNF</sequence>
<evidence type="ECO:0000256" key="1">
    <source>
        <dbReference type="SAM" id="MobiDB-lite"/>
    </source>
</evidence>
<dbReference type="Pfam" id="PF03732">
    <property type="entry name" value="Retrotrans_gag"/>
    <property type="match status" value="1"/>
</dbReference>
<dbReference type="InterPro" id="IPR005162">
    <property type="entry name" value="Retrotrans_gag_dom"/>
</dbReference>
<dbReference type="GeneID" id="107494211"/>
<reference evidence="4" key="2">
    <citation type="submission" date="2025-08" db="UniProtKB">
        <authorList>
            <consortium name="RefSeq"/>
        </authorList>
    </citation>
    <scope>IDENTIFICATION</scope>
    <source>
        <tissue evidence="4">Whole plant</tissue>
    </source>
</reference>
<feature type="region of interest" description="Disordered" evidence="1">
    <location>
        <begin position="232"/>
        <end position="253"/>
    </location>
</feature>
<dbReference type="Proteomes" id="UP000515211">
    <property type="component" value="Chromosome 6"/>
</dbReference>
<name>A0A6P4DXL5_ARADU</name>
<dbReference type="RefSeq" id="XP_015970753.1">
    <property type="nucleotide sequence ID" value="XM_016115267.1"/>
</dbReference>